<dbReference type="GO" id="GO:0000785">
    <property type="term" value="C:chromatin"/>
    <property type="evidence" value="ECO:0007669"/>
    <property type="project" value="TreeGrafter"/>
</dbReference>
<dbReference type="PANTHER" id="PTHR10782:SF4">
    <property type="entry name" value="TONALLI, ISOFORM E"/>
    <property type="match status" value="1"/>
</dbReference>
<dbReference type="PROSITE" id="PS51044">
    <property type="entry name" value="ZF_SP_RING"/>
    <property type="match status" value="1"/>
</dbReference>
<feature type="compositionally biased region" description="Polar residues" evidence="5">
    <location>
        <begin position="253"/>
        <end position="269"/>
    </location>
</feature>
<feature type="region of interest" description="Disordered" evidence="5">
    <location>
        <begin position="253"/>
        <end position="337"/>
    </location>
</feature>
<sequence>MVGVGDGDGQPPQKRQRIEDLETAAALNNWAQNNRQNRWMQGYEGYASDISELLQTPQPAGSQAVNNVSNLNRPTNALSNTRTAARHSNSRASSLSNVVTIDLEEGTETVTAAPASHAPRVTSGQERPLSRSSTPRMAPHSNPTLNLVQYESPGIADPMTLTAMPSAAANGAGRKSVEASARSSAQPGLPSPAPSDENNNSPTFSEIPLAAMRNRSIATPRVSIDTASGRGAVVSASASPGLMQHFFQPVRQSSLPNQQQNSARPPSNRQQQPVQAPPPQQLPSHGHQQRRSLPSNNPIPPYTGYNVNASGQPLRTPPTVPSHSVMQPPTPAPPRPRELAASRIPMQVLLHRINAIEKELGAPMTTTDVGRLTLLSDAVKRNDWFYQLLSQIYCLRTTSPSMLPKSIKTLDKSSWAFLGYLLCENSEVNETLVKFFSEFPEPIMDIYSDPQGAREVFESRAKSVSEFLIKLPQHWDGLVALSRQRNAPPLVQDMDEILKLKSVVLQTTCFRAIARQFWGLDESLGIKTLESVHLMDQNYYYNYRNYRDAREKHEAYVMLNRVFQVWKSLEAASHSRGQPILEFPIPKEVEAFFMAPTKVAFAHMQRMQQAQQSARQLQSPAQLPPQSPVQTRQDYSYEMLQQRYQQAQQNGRGSPSQMQIQSALPNQPHAHAPLLQQHQAVMSNLPSSNGRVLSPRSIQSPLQAPQGSPQNGKRPLFPTIKEVPRAQPTHVNPNSSGIHQAPLRSPMLGPAQLSKDAPRLYRHVIGYALRPTRIKRKVPVQTITFNISADTFANIAKTAPPQNPGEPSVRVLEEGMLLYRLRCAVLPSAGYSSESAWAVADNIWPEEFAFELNDVALGTRRKLHHGRYLPIDLTAHLKQGKNKLKVFVDRVKNDKRKARYSLAVETIGVTSHASIVGNLIRVSAKDSISAIKKTLAGDDTGDDDDIAVTSSSMTIKLYDPYSSSKLVDIPVRGQKCLHKDVFDLEIFLNMCKREQPGWPTVVDCWRCPLCRGDVRPQTLVIDEFLVEVIADLKARNLSDTRAIVLEADGSWKPKAEERTGVRSPSLEREMRGSANRSLPPAANGMAPPPRPMEIIELD</sequence>
<dbReference type="InterPro" id="IPR004181">
    <property type="entry name" value="Znf_MIZ"/>
</dbReference>
<feature type="compositionally biased region" description="Basic and acidic residues" evidence="5">
    <location>
        <begin position="1054"/>
        <end position="1071"/>
    </location>
</feature>
<gene>
    <name evidence="7" type="ORF">HII31_02756</name>
</gene>
<protein>
    <submittedName>
        <fullName evidence="7">E3 SUMO-protein ligase SIZ2</fullName>
    </submittedName>
</protein>
<accession>A0A8H6RTC7</accession>
<evidence type="ECO:0000313" key="7">
    <source>
        <dbReference type="EMBL" id="KAF7195876.1"/>
    </source>
</evidence>
<organism evidence="7 8">
    <name type="scientific">Pseudocercospora fuligena</name>
    <dbReference type="NCBI Taxonomy" id="685502"/>
    <lineage>
        <taxon>Eukaryota</taxon>
        <taxon>Fungi</taxon>
        <taxon>Dikarya</taxon>
        <taxon>Ascomycota</taxon>
        <taxon>Pezizomycotina</taxon>
        <taxon>Dothideomycetes</taxon>
        <taxon>Dothideomycetidae</taxon>
        <taxon>Mycosphaerellales</taxon>
        <taxon>Mycosphaerellaceae</taxon>
        <taxon>Pseudocercospora</taxon>
    </lineage>
</organism>
<keyword evidence="1" id="KW-0479">Metal-binding</keyword>
<feature type="compositionally biased region" description="Polar residues" evidence="5">
    <location>
        <begin position="729"/>
        <end position="738"/>
    </location>
</feature>
<feature type="compositionally biased region" description="Polar residues" evidence="5">
    <location>
        <begin position="650"/>
        <end position="662"/>
    </location>
</feature>
<dbReference type="GO" id="GO:0008270">
    <property type="term" value="F:zinc ion binding"/>
    <property type="evidence" value="ECO:0007669"/>
    <property type="project" value="UniProtKB-KW"/>
</dbReference>
<evidence type="ECO:0000256" key="5">
    <source>
        <dbReference type="SAM" id="MobiDB-lite"/>
    </source>
</evidence>
<evidence type="ECO:0000256" key="2">
    <source>
        <dbReference type="ARBA" id="ARBA00022771"/>
    </source>
</evidence>
<dbReference type="InterPro" id="IPR013083">
    <property type="entry name" value="Znf_RING/FYVE/PHD"/>
</dbReference>
<keyword evidence="3" id="KW-0862">Zinc</keyword>
<dbReference type="GO" id="GO:0016925">
    <property type="term" value="P:protein sumoylation"/>
    <property type="evidence" value="ECO:0007669"/>
    <property type="project" value="TreeGrafter"/>
</dbReference>
<evidence type="ECO:0000256" key="3">
    <source>
        <dbReference type="ARBA" id="ARBA00022833"/>
    </source>
</evidence>
<keyword evidence="8" id="KW-1185">Reference proteome</keyword>
<dbReference type="GO" id="GO:0061665">
    <property type="term" value="F:SUMO ligase activity"/>
    <property type="evidence" value="ECO:0007669"/>
    <property type="project" value="TreeGrafter"/>
</dbReference>
<feature type="compositionally biased region" description="Polar residues" evidence="5">
    <location>
        <begin position="685"/>
        <end position="711"/>
    </location>
</feature>
<feature type="region of interest" description="Disordered" evidence="5">
    <location>
        <begin position="685"/>
        <end position="750"/>
    </location>
</feature>
<feature type="compositionally biased region" description="Polar residues" evidence="5">
    <location>
        <begin position="122"/>
        <end position="149"/>
    </location>
</feature>
<dbReference type="GO" id="GO:0016874">
    <property type="term" value="F:ligase activity"/>
    <property type="evidence" value="ECO:0007669"/>
    <property type="project" value="UniProtKB-KW"/>
</dbReference>
<feature type="domain" description="SP-RING-type" evidence="6">
    <location>
        <begin position="942"/>
        <end position="1034"/>
    </location>
</feature>
<feature type="region of interest" description="Disordered" evidence="5">
    <location>
        <begin position="606"/>
        <end position="632"/>
    </location>
</feature>
<evidence type="ECO:0000256" key="4">
    <source>
        <dbReference type="PROSITE-ProRule" id="PRU00452"/>
    </source>
</evidence>
<comment type="caution">
    <text evidence="7">The sequence shown here is derived from an EMBL/GenBank/DDBJ whole genome shotgun (WGS) entry which is preliminary data.</text>
</comment>
<evidence type="ECO:0000259" key="6">
    <source>
        <dbReference type="PROSITE" id="PS51044"/>
    </source>
</evidence>
<feature type="region of interest" description="Disordered" evidence="5">
    <location>
        <begin position="110"/>
        <end position="149"/>
    </location>
</feature>
<feature type="compositionally biased region" description="Low complexity" evidence="5">
    <location>
        <begin position="606"/>
        <end position="621"/>
    </location>
</feature>
<dbReference type="AlphaFoldDB" id="A0A8H6RTC7"/>
<dbReference type="OrthoDB" id="27975at2759"/>
<dbReference type="Gene3D" id="3.30.40.10">
    <property type="entry name" value="Zinc/RING finger domain, C3HC4 (zinc finger)"/>
    <property type="match status" value="1"/>
</dbReference>
<keyword evidence="2 4" id="KW-0863">Zinc-finger</keyword>
<dbReference type="PANTHER" id="PTHR10782">
    <property type="entry name" value="ZINC FINGER MIZ DOMAIN-CONTAINING PROTEIN"/>
    <property type="match status" value="1"/>
</dbReference>
<dbReference type="Proteomes" id="UP000660729">
    <property type="component" value="Unassembled WGS sequence"/>
</dbReference>
<feature type="region of interest" description="Disordered" evidence="5">
    <location>
        <begin position="643"/>
        <end position="662"/>
    </location>
</feature>
<keyword evidence="7" id="KW-0436">Ligase</keyword>
<name>A0A8H6RTC7_9PEZI</name>
<evidence type="ECO:0000313" key="8">
    <source>
        <dbReference type="Proteomes" id="UP000660729"/>
    </source>
</evidence>
<dbReference type="EMBL" id="JABCIY010000035">
    <property type="protein sequence ID" value="KAF7195876.1"/>
    <property type="molecule type" value="Genomic_DNA"/>
</dbReference>
<proteinExistence type="predicted"/>
<feature type="region of interest" description="Disordered" evidence="5">
    <location>
        <begin position="167"/>
        <end position="204"/>
    </location>
</feature>
<reference evidence="7" key="1">
    <citation type="submission" date="2020-04" db="EMBL/GenBank/DDBJ databases">
        <title>Draft genome resource of the tomato pathogen Pseudocercospora fuligena.</title>
        <authorList>
            <person name="Zaccaron A."/>
        </authorList>
    </citation>
    <scope>NUCLEOTIDE SEQUENCE</scope>
    <source>
        <strain evidence="7">PF001</strain>
    </source>
</reference>
<evidence type="ECO:0000256" key="1">
    <source>
        <dbReference type="ARBA" id="ARBA00022723"/>
    </source>
</evidence>
<feature type="region of interest" description="Disordered" evidence="5">
    <location>
        <begin position="1054"/>
        <end position="1098"/>
    </location>
</feature>
<dbReference type="Pfam" id="PF02891">
    <property type="entry name" value="zf-MIZ"/>
    <property type="match status" value="1"/>
</dbReference>